<reference evidence="3 4" key="1">
    <citation type="submission" date="2024-04" db="EMBL/GenBank/DDBJ databases">
        <title>Tritrichomonas musculus Genome.</title>
        <authorList>
            <person name="Alves-Ferreira E."/>
            <person name="Grigg M."/>
            <person name="Lorenzi H."/>
            <person name="Galac M."/>
        </authorList>
    </citation>
    <scope>NUCLEOTIDE SEQUENCE [LARGE SCALE GENOMIC DNA]</scope>
    <source>
        <strain evidence="3 4">EAF2021</strain>
    </source>
</reference>
<dbReference type="InterPro" id="IPR018490">
    <property type="entry name" value="cNMP-bd_dom_sf"/>
</dbReference>
<name>A0ABR2HE29_9EUKA</name>
<dbReference type="Gene3D" id="2.60.120.10">
    <property type="entry name" value="Jelly Rolls"/>
    <property type="match status" value="1"/>
</dbReference>
<dbReference type="InterPro" id="IPR013099">
    <property type="entry name" value="K_chnl_dom"/>
</dbReference>
<evidence type="ECO:0000313" key="3">
    <source>
        <dbReference type="EMBL" id="KAK8844938.1"/>
    </source>
</evidence>
<dbReference type="PANTHER" id="PTHR10217">
    <property type="entry name" value="VOLTAGE AND LIGAND GATED POTASSIUM CHANNEL"/>
    <property type="match status" value="1"/>
</dbReference>
<dbReference type="Pfam" id="PF07885">
    <property type="entry name" value="Ion_trans_2"/>
    <property type="match status" value="1"/>
</dbReference>
<dbReference type="Proteomes" id="UP001470230">
    <property type="component" value="Unassembled WGS sequence"/>
</dbReference>
<evidence type="ECO:0000313" key="4">
    <source>
        <dbReference type="Proteomes" id="UP001470230"/>
    </source>
</evidence>
<keyword evidence="1" id="KW-0472">Membrane</keyword>
<dbReference type="SUPFAM" id="SSF81324">
    <property type="entry name" value="Voltage-gated potassium channels"/>
    <property type="match status" value="1"/>
</dbReference>
<feature type="transmembrane region" description="Helical" evidence="1">
    <location>
        <begin position="269"/>
        <end position="290"/>
    </location>
</feature>
<dbReference type="PROSITE" id="PS50042">
    <property type="entry name" value="CNMP_BINDING_3"/>
    <property type="match status" value="1"/>
</dbReference>
<dbReference type="SMART" id="SM00100">
    <property type="entry name" value="cNMP"/>
    <property type="match status" value="1"/>
</dbReference>
<keyword evidence="1" id="KW-1133">Transmembrane helix</keyword>
<feature type="transmembrane region" description="Helical" evidence="1">
    <location>
        <begin position="237"/>
        <end position="257"/>
    </location>
</feature>
<sequence length="538" mass="62268">MIQTRRYSAPQIDRVSMISAIQSNVGPAPSLETAIVFPEYLPSSSYDTVKLSNWSHFRPLRRFWEYLVFAIGIILPIQISYVMVFQGSISPNYYSVFFAFDIINLLDNLVELKTPFLRNGLLQNGVKDIIINYGIANFTIHALASIPIAWIGVFKRKTRLYMYLSINRLFRLHKCYKSNRFIQDSQAYQGIVPKTVPYFMFFILAVHLFACALYLIAHINGIHKSWLEPFVSQGYSLTQLYVVCLYFCLTTIFTIGFGDIHPITTAERVLCIFLEITGVLFQGFILARMVTLIQDPNRSAIINSAETLINYLKQKKIDKVYRMHVAHYNQNVWNTTHGAPPWNVLFHGIPTSIKSRITLEFFDDMFSSMPLFRGMRQNFFIKLVGAMEAFTFIPGEIVYQEGECCFDLFFFHSGIIQLVKNGQPYVTQETNKNYIDGEKEFLFQQPREQSLVALTFVDGWRTSREHFCQILNTETRLKKLLFINVRHLYPDIVEQLQLNEDNMWAPVDNQSNGTFNLEKEIFGNDDLQIYASESSDSI</sequence>
<dbReference type="CDD" id="cd00038">
    <property type="entry name" value="CAP_ED"/>
    <property type="match status" value="1"/>
</dbReference>
<gene>
    <name evidence="3" type="ORF">M9Y10_021111</name>
</gene>
<keyword evidence="4" id="KW-1185">Reference proteome</keyword>
<keyword evidence="1" id="KW-0812">Transmembrane</keyword>
<dbReference type="InterPro" id="IPR050818">
    <property type="entry name" value="KCNH_animal-type"/>
</dbReference>
<proteinExistence type="predicted"/>
<evidence type="ECO:0000256" key="1">
    <source>
        <dbReference type="SAM" id="Phobius"/>
    </source>
</evidence>
<feature type="transmembrane region" description="Helical" evidence="1">
    <location>
        <begin position="63"/>
        <end position="85"/>
    </location>
</feature>
<dbReference type="PANTHER" id="PTHR10217:SF435">
    <property type="entry name" value="POTASSIUM VOLTAGE-GATED CHANNEL PROTEIN EAG"/>
    <property type="match status" value="1"/>
</dbReference>
<evidence type="ECO:0000259" key="2">
    <source>
        <dbReference type="PROSITE" id="PS50042"/>
    </source>
</evidence>
<dbReference type="InterPro" id="IPR014710">
    <property type="entry name" value="RmlC-like_jellyroll"/>
</dbReference>
<feature type="transmembrane region" description="Helical" evidence="1">
    <location>
        <begin position="198"/>
        <end position="217"/>
    </location>
</feature>
<feature type="transmembrane region" description="Helical" evidence="1">
    <location>
        <begin position="130"/>
        <end position="154"/>
    </location>
</feature>
<protein>
    <recommendedName>
        <fullName evidence="2">Cyclic nucleotide-binding domain-containing protein</fullName>
    </recommendedName>
</protein>
<dbReference type="Gene3D" id="1.10.287.70">
    <property type="match status" value="1"/>
</dbReference>
<dbReference type="EMBL" id="JAPFFF010000031">
    <property type="protein sequence ID" value="KAK8844938.1"/>
    <property type="molecule type" value="Genomic_DNA"/>
</dbReference>
<dbReference type="Pfam" id="PF00027">
    <property type="entry name" value="cNMP_binding"/>
    <property type="match status" value="1"/>
</dbReference>
<accession>A0ABR2HE29</accession>
<dbReference type="SUPFAM" id="SSF51206">
    <property type="entry name" value="cAMP-binding domain-like"/>
    <property type="match status" value="1"/>
</dbReference>
<comment type="caution">
    <text evidence="3">The sequence shown here is derived from an EMBL/GenBank/DDBJ whole genome shotgun (WGS) entry which is preliminary data.</text>
</comment>
<dbReference type="InterPro" id="IPR000595">
    <property type="entry name" value="cNMP-bd_dom"/>
</dbReference>
<feature type="domain" description="Cyclic nucleotide-binding" evidence="2">
    <location>
        <begin position="371"/>
        <end position="479"/>
    </location>
</feature>
<organism evidence="3 4">
    <name type="scientific">Tritrichomonas musculus</name>
    <dbReference type="NCBI Taxonomy" id="1915356"/>
    <lineage>
        <taxon>Eukaryota</taxon>
        <taxon>Metamonada</taxon>
        <taxon>Parabasalia</taxon>
        <taxon>Tritrichomonadida</taxon>
        <taxon>Tritrichomonadidae</taxon>
        <taxon>Tritrichomonas</taxon>
    </lineage>
</organism>